<dbReference type="InterPro" id="IPR037914">
    <property type="entry name" value="SpoVT-AbrB_sf"/>
</dbReference>
<reference evidence="2 3" key="1">
    <citation type="submission" date="2019-10" db="EMBL/GenBank/DDBJ databases">
        <title>Gracilibacillus sp. nov. isolated from rice seeds.</title>
        <authorList>
            <person name="He S."/>
        </authorList>
    </citation>
    <scope>NUCLEOTIDE SEQUENCE [LARGE SCALE GENOMIC DNA]</scope>
    <source>
        <strain evidence="2 3">TD8</strain>
    </source>
</reference>
<keyword evidence="2" id="KW-0238">DNA-binding</keyword>
<dbReference type="Proteomes" id="UP000480246">
    <property type="component" value="Unassembled WGS sequence"/>
</dbReference>
<organism evidence="2 3">
    <name type="scientific">Gracilibacillus oryzae</name>
    <dbReference type="NCBI Taxonomy" id="1672701"/>
    <lineage>
        <taxon>Bacteria</taxon>
        <taxon>Bacillati</taxon>
        <taxon>Bacillota</taxon>
        <taxon>Bacilli</taxon>
        <taxon>Bacillales</taxon>
        <taxon>Bacillaceae</taxon>
        <taxon>Gracilibacillus</taxon>
    </lineage>
</organism>
<proteinExistence type="predicted"/>
<name>A0A7C8GSU7_9BACI</name>
<dbReference type="InterPro" id="IPR039052">
    <property type="entry name" value="Antitox_PemI-like"/>
</dbReference>
<dbReference type="InterPro" id="IPR007159">
    <property type="entry name" value="SpoVT-AbrB_dom"/>
</dbReference>
<keyword evidence="3" id="KW-1185">Reference proteome</keyword>
<dbReference type="SUPFAM" id="SSF89447">
    <property type="entry name" value="AbrB/MazE/MraZ-like"/>
    <property type="match status" value="1"/>
</dbReference>
<dbReference type="PANTHER" id="PTHR40516">
    <property type="entry name" value="ANTITOXIN CHPS-RELATED"/>
    <property type="match status" value="1"/>
</dbReference>
<comment type="caution">
    <text evidence="2">The sequence shown here is derived from an EMBL/GenBank/DDBJ whole genome shotgun (WGS) entry which is preliminary data.</text>
</comment>
<evidence type="ECO:0000313" key="2">
    <source>
        <dbReference type="EMBL" id="KAB8130311.1"/>
    </source>
</evidence>
<dbReference type="GO" id="GO:0097351">
    <property type="term" value="F:toxin sequestering activity"/>
    <property type="evidence" value="ECO:0007669"/>
    <property type="project" value="InterPro"/>
</dbReference>
<evidence type="ECO:0000313" key="3">
    <source>
        <dbReference type="Proteomes" id="UP000480246"/>
    </source>
</evidence>
<dbReference type="GO" id="GO:0003677">
    <property type="term" value="F:DNA binding"/>
    <property type="evidence" value="ECO:0007669"/>
    <property type="project" value="UniProtKB-KW"/>
</dbReference>
<dbReference type="Pfam" id="PF04014">
    <property type="entry name" value="MazE_antitoxin"/>
    <property type="match status" value="1"/>
</dbReference>
<feature type="domain" description="SpoVT-AbrB" evidence="1">
    <location>
        <begin position="31"/>
        <end position="76"/>
    </location>
</feature>
<dbReference type="SMART" id="SM00966">
    <property type="entry name" value="SpoVT_AbrB"/>
    <property type="match status" value="1"/>
</dbReference>
<accession>A0A7C8GSU7</accession>
<sequence length="102" mass="11519">MYILVYTYNKGCDIMEKKHHKGVFIMSITAKKWGNSIGVRIPFKLAQKYGVENGTELEIYDLQDGMMLKVSDRPTLESLLSQCEGENPVGELFGDTVGKEEL</sequence>
<dbReference type="OrthoDB" id="9795766at2"/>
<dbReference type="PANTHER" id="PTHR40516:SF1">
    <property type="entry name" value="ANTITOXIN CHPS-RELATED"/>
    <property type="match status" value="1"/>
</dbReference>
<dbReference type="Gene3D" id="2.10.260.10">
    <property type="match status" value="1"/>
</dbReference>
<dbReference type="AlphaFoldDB" id="A0A7C8GSU7"/>
<gene>
    <name evidence="2" type="ORF">F9U64_14400</name>
</gene>
<protein>
    <submittedName>
        <fullName evidence="2">AbrB/MazE/SpoVT family DNA-binding domain-containing protein</fullName>
    </submittedName>
</protein>
<dbReference type="EMBL" id="WEID01000071">
    <property type="protein sequence ID" value="KAB8130311.1"/>
    <property type="molecule type" value="Genomic_DNA"/>
</dbReference>
<evidence type="ECO:0000259" key="1">
    <source>
        <dbReference type="SMART" id="SM00966"/>
    </source>
</evidence>